<dbReference type="OrthoDB" id="2250022at2759"/>
<sequence length="401" mass="45528">MKTLSSNAANGSFVVQTLLWLAAGSAIFAAAYRSTQNIASSWKDDDDNPTGDQDEVTCDPYDARNCCRPDTDQQDIPSHVQRELYKEERRKASVRFLAMKKPMYDNIEMYGPDDVMLCTIGKKKAHWYVHKKGLAEWRTPLVDEGDDRITKISAPPSIRLLFPPKSKKSKLQQVEELECESENGTSNRNITANPNLYNISHKKNICVACGASTGLMRHYVVPYAYRRLLPTKFKSHLSHDVVLLCLECHICADQAAVEHRDNVYEPMFRTDPTTARAMIPDHQLRHVKSCAQALLKHREKMPAERVIEYETTVKAYLNDKSGSGNETLTTSTLQELAQNLETDLPNPNHVPITELVIRSLLSDQDVGEFVRSWRKLFLETLQPRYLPVGWSVESAFENDSL</sequence>
<evidence type="ECO:0000313" key="2">
    <source>
        <dbReference type="EMBL" id="KAG7340650.1"/>
    </source>
</evidence>
<feature type="chain" id="PRO_5039925564" evidence="1">
    <location>
        <begin position="30"/>
        <end position="401"/>
    </location>
</feature>
<proteinExistence type="predicted"/>
<keyword evidence="1" id="KW-0732">Signal</keyword>
<organism evidence="2 3">
    <name type="scientific">Nitzschia inconspicua</name>
    <dbReference type="NCBI Taxonomy" id="303405"/>
    <lineage>
        <taxon>Eukaryota</taxon>
        <taxon>Sar</taxon>
        <taxon>Stramenopiles</taxon>
        <taxon>Ochrophyta</taxon>
        <taxon>Bacillariophyta</taxon>
        <taxon>Bacillariophyceae</taxon>
        <taxon>Bacillariophycidae</taxon>
        <taxon>Bacillariales</taxon>
        <taxon>Bacillariaceae</taxon>
        <taxon>Nitzschia</taxon>
    </lineage>
</organism>
<accession>A0A9K3KCG1</accession>
<protein>
    <submittedName>
        <fullName evidence="2">Uncharacterized protein</fullName>
    </submittedName>
</protein>
<evidence type="ECO:0000256" key="1">
    <source>
        <dbReference type="SAM" id="SignalP"/>
    </source>
</evidence>
<comment type="caution">
    <text evidence="2">The sequence shown here is derived from an EMBL/GenBank/DDBJ whole genome shotgun (WGS) entry which is preliminary data.</text>
</comment>
<dbReference type="EMBL" id="JAGRRH010000027">
    <property type="protein sequence ID" value="KAG7340650.1"/>
    <property type="molecule type" value="Genomic_DNA"/>
</dbReference>
<dbReference type="Proteomes" id="UP000693970">
    <property type="component" value="Unassembled WGS sequence"/>
</dbReference>
<reference evidence="2" key="1">
    <citation type="journal article" date="2021" name="Sci. Rep.">
        <title>Diploid genomic architecture of Nitzschia inconspicua, an elite biomass production diatom.</title>
        <authorList>
            <person name="Oliver A."/>
            <person name="Podell S."/>
            <person name="Pinowska A."/>
            <person name="Traller J.C."/>
            <person name="Smith S.R."/>
            <person name="McClure R."/>
            <person name="Beliaev A."/>
            <person name="Bohutskyi P."/>
            <person name="Hill E.A."/>
            <person name="Rabines A."/>
            <person name="Zheng H."/>
            <person name="Allen L.Z."/>
            <person name="Kuo A."/>
            <person name="Grigoriev I.V."/>
            <person name="Allen A.E."/>
            <person name="Hazlebeck D."/>
            <person name="Allen E.E."/>
        </authorList>
    </citation>
    <scope>NUCLEOTIDE SEQUENCE</scope>
    <source>
        <strain evidence="2">Hildebrandi</strain>
    </source>
</reference>
<name>A0A9K3KCG1_9STRA</name>
<evidence type="ECO:0000313" key="3">
    <source>
        <dbReference type="Proteomes" id="UP000693970"/>
    </source>
</evidence>
<feature type="signal peptide" evidence="1">
    <location>
        <begin position="1"/>
        <end position="29"/>
    </location>
</feature>
<dbReference type="AlphaFoldDB" id="A0A9K3KCG1"/>
<keyword evidence="3" id="KW-1185">Reference proteome</keyword>
<reference evidence="2" key="2">
    <citation type="submission" date="2021-04" db="EMBL/GenBank/DDBJ databases">
        <authorList>
            <person name="Podell S."/>
        </authorList>
    </citation>
    <scope>NUCLEOTIDE SEQUENCE</scope>
    <source>
        <strain evidence="2">Hildebrandi</strain>
    </source>
</reference>
<gene>
    <name evidence="2" type="ORF">IV203_024193</name>
</gene>